<sequence length="269" mass="30417">MNCNLPNLITPAELADRLDDPELLILDCRFDLAEPNWGQAQYQTSHIPGAFYLDLNRDLSSPVKEHGGRHPLPDVHTLTKKLNHIGLTARTQVIAYDQGRLAYAARLWWLLRYLGHPRVTLLTGGWDAYVQGGYPVGNATPHPHPGDFIPHIQNQYLASREEVIAAQNDPDILLVDAREARRYRGEWEPIDPVAGHIPGAVNLPWLELLPPQAYRERWQEIYQNQQKIICYCGSGVTACVNLLTLEWAGYAPGRLYVGGWSDWCGYPRP</sequence>
<dbReference type="RefSeq" id="WP_071455081.1">
    <property type="nucleotide sequence ID" value="NZ_CP017675.1"/>
</dbReference>
<keyword evidence="2" id="KW-0677">Repeat</keyword>
<dbReference type="PANTHER" id="PTHR11364">
    <property type="entry name" value="THIOSULFATE SULFERTANSFERASE"/>
    <property type="match status" value="1"/>
</dbReference>
<dbReference type="KEGG" id="glt:GlitD10_2342"/>
<gene>
    <name evidence="4" type="ORF">GlitD10_2342</name>
</gene>
<feature type="domain" description="Rhodanese" evidence="3">
    <location>
        <begin position="19"/>
        <end position="138"/>
    </location>
</feature>
<dbReference type="Proteomes" id="UP000180235">
    <property type="component" value="Chromosome"/>
</dbReference>
<dbReference type="InterPro" id="IPR045078">
    <property type="entry name" value="TST/MPST-like"/>
</dbReference>
<keyword evidence="5" id="KW-1185">Reference proteome</keyword>
<evidence type="ECO:0000313" key="4">
    <source>
        <dbReference type="EMBL" id="APB34676.1"/>
    </source>
</evidence>
<dbReference type="STRING" id="1188229.GlitD10_2342"/>
<keyword evidence="1 4" id="KW-0808">Transferase</keyword>
<dbReference type="AlphaFoldDB" id="A0A1J0AFG0"/>
<dbReference type="SUPFAM" id="SSF52821">
    <property type="entry name" value="Rhodanese/Cell cycle control phosphatase"/>
    <property type="match status" value="2"/>
</dbReference>
<evidence type="ECO:0000256" key="1">
    <source>
        <dbReference type="ARBA" id="ARBA00022679"/>
    </source>
</evidence>
<dbReference type="EC" id="2.8.1.1" evidence="4"/>
<name>A0A1J0AFG0_9CYAN</name>
<dbReference type="PROSITE" id="PS50206">
    <property type="entry name" value="RHODANESE_3"/>
    <property type="match status" value="2"/>
</dbReference>
<dbReference type="OrthoDB" id="9770030at2"/>
<reference evidence="4 5" key="1">
    <citation type="submission" date="2016-10" db="EMBL/GenBank/DDBJ databases">
        <title>Description of Gloeomargarita lithophora gen. nov., sp. nov., a thylakoid-bearing basal-branching cyanobacterium with intracellular carbonates, and proposal for Gloeomargaritales ord. nov.</title>
        <authorList>
            <person name="Moreira D."/>
            <person name="Tavera R."/>
            <person name="Benzerara K."/>
            <person name="Skouri-Panet F."/>
            <person name="Couradeau E."/>
            <person name="Gerard E."/>
            <person name="Loussert C."/>
            <person name="Novelo E."/>
            <person name="Zivanovic Y."/>
            <person name="Lopez-Garcia P."/>
        </authorList>
    </citation>
    <scope>NUCLEOTIDE SEQUENCE [LARGE SCALE GENOMIC DNA]</scope>
    <source>
        <strain evidence="4 5">D10</strain>
    </source>
</reference>
<dbReference type="PROSITE" id="PS00380">
    <property type="entry name" value="RHODANESE_1"/>
    <property type="match status" value="1"/>
</dbReference>
<dbReference type="EMBL" id="CP017675">
    <property type="protein sequence ID" value="APB34676.1"/>
    <property type="molecule type" value="Genomic_DNA"/>
</dbReference>
<dbReference type="CDD" id="cd01448">
    <property type="entry name" value="TST_Repeat_1"/>
    <property type="match status" value="1"/>
</dbReference>
<dbReference type="FunFam" id="3.40.250.10:FF:000035">
    <property type="entry name" value="Thiosulfate sulfurtransferase"/>
    <property type="match status" value="1"/>
</dbReference>
<feature type="domain" description="Rhodanese" evidence="3">
    <location>
        <begin position="168"/>
        <end position="265"/>
    </location>
</feature>
<organism evidence="4 5">
    <name type="scientific">Gloeomargarita lithophora Alchichica-D10</name>
    <dbReference type="NCBI Taxonomy" id="1188229"/>
    <lineage>
        <taxon>Bacteria</taxon>
        <taxon>Bacillati</taxon>
        <taxon>Cyanobacteriota</taxon>
        <taxon>Cyanophyceae</taxon>
        <taxon>Gloeomargaritales</taxon>
        <taxon>Gloeomargaritaceae</taxon>
        <taxon>Gloeomargarita</taxon>
    </lineage>
</organism>
<dbReference type="InterPro" id="IPR036873">
    <property type="entry name" value="Rhodanese-like_dom_sf"/>
</dbReference>
<protein>
    <submittedName>
        <fullName evidence="4">Rhodanese-like domain protein</fullName>
        <ecNumber evidence="4">2.8.1.1</ecNumber>
    </submittedName>
</protein>
<dbReference type="InterPro" id="IPR001307">
    <property type="entry name" value="Thiosulphate_STrfase_CS"/>
</dbReference>
<dbReference type="Gene3D" id="3.40.250.10">
    <property type="entry name" value="Rhodanese-like domain"/>
    <property type="match status" value="2"/>
</dbReference>
<accession>A0A1J0AFG0</accession>
<evidence type="ECO:0000313" key="5">
    <source>
        <dbReference type="Proteomes" id="UP000180235"/>
    </source>
</evidence>
<proteinExistence type="predicted"/>
<dbReference type="InterPro" id="IPR001763">
    <property type="entry name" value="Rhodanese-like_dom"/>
</dbReference>
<dbReference type="SMART" id="SM00450">
    <property type="entry name" value="RHOD"/>
    <property type="match status" value="2"/>
</dbReference>
<dbReference type="Pfam" id="PF00581">
    <property type="entry name" value="Rhodanese"/>
    <property type="match status" value="2"/>
</dbReference>
<dbReference type="PANTHER" id="PTHR11364:SF27">
    <property type="entry name" value="SULFURTRANSFERASE"/>
    <property type="match status" value="1"/>
</dbReference>
<evidence type="ECO:0000259" key="3">
    <source>
        <dbReference type="PROSITE" id="PS50206"/>
    </source>
</evidence>
<dbReference type="CDD" id="cd01449">
    <property type="entry name" value="TST_Repeat_2"/>
    <property type="match status" value="1"/>
</dbReference>
<dbReference type="GO" id="GO:0004792">
    <property type="term" value="F:thiosulfate-cyanide sulfurtransferase activity"/>
    <property type="evidence" value="ECO:0007669"/>
    <property type="project" value="UniProtKB-EC"/>
</dbReference>
<evidence type="ECO:0000256" key="2">
    <source>
        <dbReference type="ARBA" id="ARBA00022737"/>
    </source>
</evidence>